<dbReference type="STRING" id="1004.SAMN05661012_05881"/>
<sequence>MSIRQVVLLLTNNLCLSTQSLFKEIADGVDISDDAFMLYHHQPGNEIPGFLSEVNSHIFTDDILYNLGYVPLFNKLLPGSNHFPLLDFYKKYSSYDYYWIIEDDVRFTGDWLFFFQYFSKLEEYDLVTSHVRFFEEEPYWYWWDTLKHSRYFIPFESRIRSFNPIYRVSRKALELLSDVLDMKWIGHHEVLLPTIISLGNLKLLDFGGNGRFVLPGSENKFYTSENEIGALKKGTMRFRPVRRNAGPLKNKLYHPVKAKHSSLL</sequence>
<name>A0A1K1SPR6_9BACT</name>
<reference evidence="1 3" key="1">
    <citation type="submission" date="2016-11" db="EMBL/GenBank/DDBJ databases">
        <authorList>
            <person name="Jaros S."/>
            <person name="Januszkiewicz K."/>
            <person name="Wedrychowicz H."/>
        </authorList>
    </citation>
    <scope>NUCLEOTIDE SEQUENCE [LARGE SCALE GENOMIC DNA]</scope>
    <source>
        <strain evidence="1 3">DSM 784</strain>
    </source>
</reference>
<dbReference type="EMBL" id="CP140154">
    <property type="protein sequence ID" value="WQG89944.1"/>
    <property type="molecule type" value="Genomic_DNA"/>
</dbReference>
<dbReference type="OrthoDB" id="7943907at2"/>
<dbReference type="Proteomes" id="UP001326715">
    <property type="component" value="Chromosome"/>
</dbReference>
<evidence type="ECO:0000313" key="3">
    <source>
        <dbReference type="Proteomes" id="UP000183788"/>
    </source>
</evidence>
<proteinExistence type="predicted"/>
<dbReference type="AlphaFoldDB" id="A0A1K1SPR6"/>
<organism evidence="1 3">
    <name type="scientific">Chitinophaga sancti</name>
    <dbReference type="NCBI Taxonomy" id="1004"/>
    <lineage>
        <taxon>Bacteria</taxon>
        <taxon>Pseudomonadati</taxon>
        <taxon>Bacteroidota</taxon>
        <taxon>Chitinophagia</taxon>
        <taxon>Chitinophagales</taxon>
        <taxon>Chitinophagaceae</taxon>
        <taxon>Chitinophaga</taxon>
    </lineage>
</organism>
<dbReference type="Proteomes" id="UP000183788">
    <property type="component" value="Unassembled WGS sequence"/>
</dbReference>
<evidence type="ECO:0008006" key="5">
    <source>
        <dbReference type="Google" id="ProtNLM"/>
    </source>
</evidence>
<accession>A0A1K1SPR6</accession>
<gene>
    <name evidence="1" type="ORF">SAMN05661012_05881</name>
    <name evidence="2" type="ORF">SR876_00435</name>
</gene>
<keyword evidence="4" id="KW-1185">Reference proteome</keyword>
<protein>
    <recommendedName>
        <fullName evidence="5">DUF3405 domain-containing protein</fullName>
    </recommendedName>
</protein>
<evidence type="ECO:0000313" key="2">
    <source>
        <dbReference type="EMBL" id="WQG89944.1"/>
    </source>
</evidence>
<reference evidence="2 4" key="2">
    <citation type="submission" date="2023-11" db="EMBL/GenBank/DDBJ databases">
        <title>MicrobeMod: A computational toolkit for identifying prokaryotic methylation and restriction-modification with nanopore sequencing.</title>
        <authorList>
            <person name="Crits-Christoph A."/>
            <person name="Kang S.C."/>
            <person name="Lee H."/>
            <person name="Ostrov N."/>
        </authorList>
    </citation>
    <scope>NUCLEOTIDE SEQUENCE [LARGE SCALE GENOMIC DNA]</scope>
    <source>
        <strain evidence="2 4">ATCC 23090</strain>
    </source>
</reference>
<evidence type="ECO:0000313" key="4">
    <source>
        <dbReference type="Proteomes" id="UP001326715"/>
    </source>
</evidence>
<dbReference type="RefSeq" id="WP_143150937.1">
    <property type="nucleotide sequence ID" value="NZ_CP139972.1"/>
</dbReference>
<dbReference type="EMBL" id="FPIZ01000028">
    <property type="protein sequence ID" value="SFW86298.1"/>
    <property type="molecule type" value="Genomic_DNA"/>
</dbReference>
<evidence type="ECO:0000313" key="1">
    <source>
        <dbReference type="EMBL" id="SFW86298.1"/>
    </source>
</evidence>